<sequence length="171" mass="20476">MNLIKNFIISIFYIFFLCLIQISILNPLFIFLGCYSYIYILLILIYPYNKNKFLFLFISFLIGWIIDHYMNSGGIHAFSSTLSAFLRLKFLQFFDGKNFINKNDFSIYELPLIRKILYIFSLVFTHHFSLLILEMLKGSIFNRIVLFRSILSSIFTTILCIIYFFFRKIKH</sequence>
<accession>A0A224AJH6</accession>
<dbReference type="Proteomes" id="UP000263619">
    <property type="component" value="Chromosome"/>
</dbReference>
<feature type="transmembrane region" description="Helical" evidence="1">
    <location>
        <begin position="7"/>
        <end position="24"/>
    </location>
</feature>
<reference evidence="2 3" key="1">
    <citation type="submission" date="2014-06" db="EMBL/GenBank/DDBJ databases">
        <title>Genome sequence of the intracellular symbiont Blattabacterium cuenoti, strain STAT from the wood feeding cockroach Salganea taiwanensis taiwanensis.</title>
        <authorList>
            <person name="Kinjo Y."/>
            <person name="Ohkuma M."/>
            <person name="Tokuda G."/>
        </authorList>
    </citation>
    <scope>NUCLEOTIDE SEQUENCE [LARGE SCALE GENOMIC DNA]</scope>
    <source>
        <strain evidence="2 3">STAT</strain>
    </source>
</reference>
<feature type="transmembrane region" description="Helical" evidence="1">
    <location>
        <begin position="30"/>
        <end position="46"/>
    </location>
</feature>
<dbReference type="OrthoDB" id="1132160at2"/>
<dbReference type="EMBL" id="AP014608">
    <property type="protein sequence ID" value="BBA16958.1"/>
    <property type="molecule type" value="Genomic_DNA"/>
</dbReference>
<keyword evidence="1" id="KW-1133">Transmembrane helix</keyword>
<keyword evidence="1" id="KW-0472">Membrane</keyword>
<dbReference type="PROSITE" id="PS51257">
    <property type="entry name" value="PROKAR_LIPOPROTEIN"/>
    <property type="match status" value="1"/>
</dbReference>
<evidence type="ECO:0000313" key="3">
    <source>
        <dbReference type="Proteomes" id="UP000263619"/>
    </source>
</evidence>
<keyword evidence="1" id="KW-0812">Transmembrane</keyword>
<feature type="transmembrane region" description="Helical" evidence="1">
    <location>
        <begin position="115"/>
        <end position="133"/>
    </location>
</feature>
<dbReference type="RefSeq" id="WP_119305806.1">
    <property type="nucleotide sequence ID" value="NZ_AP014608.1"/>
</dbReference>
<evidence type="ECO:0000256" key="1">
    <source>
        <dbReference type="SAM" id="Phobius"/>
    </source>
</evidence>
<feature type="transmembrane region" description="Helical" evidence="1">
    <location>
        <begin position="53"/>
        <end position="70"/>
    </location>
</feature>
<keyword evidence="3" id="KW-1185">Reference proteome</keyword>
<name>A0A224AJH6_9FLAO</name>
<dbReference type="AlphaFoldDB" id="A0A224AJH6"/>
<organism evidence="2 3">
    <name type="scientific">Blattabacterium cuenoti STAT</name>
    <dbReference type="NCBI Taxonomy" id="1457030"/>
    <lineage>
        <taxon>Bacteria</taxon>
        <taxon>Pseudomonadati</taxon>
        <taxon>Bacteroidota</taxon>
        <taxon>Flavobacteriia</taxon>
        <taxon>Flavobacteriales</taxon>
        <taxon>Blattabacteriaceae</taxon>
        <taxon>Blattabacterium</taxon>
    </lineage>
</organism>
<feature type="transmembrane region" description="Helical" evidence="1">
    <location>
        <begin position="145"/>
        <end position="166"/>
    </location>
</feature>
<protein>
    <submittedName>
        <fullName evidence="2">Rod shape-determining protein MreD</fullName>
    </submittedName>
</protein>
<proteinExistence type="predicted"/>
<gene>
    <name evidence="2" type="primary">MreD</name>
    <name evidence="2" type="ORF">STAT_011</name>
</gene>
<evidence type="ECO:0000313" key="2">
    <source>
        <dbReference type="EMBL" id="BBA16958.1"/>
    </source>
</evidence>